<keyword evidence="1" id="KW-0238">DNA-binding</keyword>
<reference evidence="1" key="1">
    <citation type="submission" date="2023-07" db="EMBL/GenBank/DDBJ databases">
        <title>Sorghum-associated microbial communities from plants grown in Nebraska, USA.</title>
        <authorList>
            <person name="Schachtman D."/>
        </authorList>
    </citation>
    <scope>NUCLEOTIDE SEQUENCE</scope>
    <source>
        <strain evidence="1">BE56</strain>
    </source>
</reference>
<comment type="caution">
    <text evidence="1">The sequence shown here is derived from an EMBL/GenBank/DDBJ whole genome shotgun (WGS) entry which is preliminary data.</text>
</comment>
<keyword evidence="2" id="KW-1185">Reference proteome</keyword>
<accession>A0ACC6JZG7</accession>
<gene>
    <name evidence="1" type="ORF">J2W83_001171</name>
</gene>
<dbReference type="Proteomes" id="UP001259587">
    <property type="component" value="Unassembled WGS sequence"/>
</dbReference>
<evidence type="ECO:0000313" key="1">
    <source>
        <dbReference type="EMBL" id="MDR6711577.1"/>
    </source>
</evidence>
<evidence type="ECO:0000313" key="2">
    <source>
        <dbReference type="Proteomes" id="UP001259587"/>
    </source>
</evidence>
<name>A0ACC6JZG7_9PSED</name>
<proteinExistence type="predicted"/>
<sequence length="335" mass="35975">MAKAFTTLDDVAKVAGMSRAQVSRALRGDPGVRPETRQRIDDIAAQLNYRPNLAARSLVSSRSSIVGLIIGDPNNPFHIQLAQAVDRCLLASGFDAITSLRSVQDGEVLQEVERLLSLRAAGVILLGTAHNPRVIGEIADKLPCVFIGSKRVTHPQVVSIAVDDYNGVRLAMDHLLALGHTRIAHLAGGLEPSSKERANAYCRVMREAGLEPLVLRGRHNAAFGREGVDRLFARESPPTAILASNDFIALGVLDRLKGMGLSVPNDVSVVGFDDIPDAANALFSLTTLRQDTDAQAQMAVQALQTILGGNSKRKRRIDMDVTLIERSSTGAPASR</sequence>
<organism evidence="1 2">
    <name type="scientific">Pseudomonas hunanensis</name>
    <dbReference type="NCBI Taxonomy" id="1247546"/>
    <lineage>
        <taxon>Bacteria</taxon>
        <taxon>Pseudomonadati</taxon>
        <taxon>Pseudomonadota</taxon>
        <taxon>Gammaproteobacteria</taxon>
        <taxon>Pseudomonadales</taxon>
        <taxon>Pseudomonadaceae</taxon>
        <taxon>Pseudomonas</taxon>
    </lineage>
</organism>
<dbReference type="EMBL" id="JAVDTH010000005">
    <property type="protein sequence ID" value="MDR6711577.1"/>
    <property type="molecule type" value="Genomic_DNA"/>
</dbReference>
<protein>
    <submittedName>
        <fullName evidence="1">DNA-binding LacI/PurR family transcriptional regulator</fullName>
    </submittedName>
</protein>